<sequence>MFAEILKNDVFANLAFLLVIIIGFLSYISMPRQQDPEINFNWIQVVTTMPGASAEDVEKRITNPIENAIQSITGIRFVNSKSRDGLSSILVRFNDLPPREFDKRMSELRREIQNKESQLPSAAGKPFIFEITTSNGFPTAMILVTGPSYDEGLRCYAKRVDKELTRFKEIDRVTLSGYTEPELQVILMPEKLMALGLNASDVADNIANTFQDISVGDINVGNQSWLVRLTGIYNDPKKLGETRIKTSGGDVALNTIATVQRGREQPTELVTYKGKPAIMLSIAKSPNTNTLKMLERIKAYITENNRHAVQIGAKLVLVDDQTEITRNALQVMQNNALLGLCMVLLVTFIFLGFKMSLLTSIAIPFVLAGVFWVLNIQGETLNVMVLLGVVISLGMLVDDAVVVVESIYYRLERGADAVTASIEGLKEVVAPVTSSVLTTIAAFLPLMLLPGILGQFLEVVPFVVTLALLLSLIEAYWILPAHIIGFNIRLNHIGWLQHRRQYFLRQLRRYYSHLLIKALRHPLRIAAGGLVALMLAVIIIVSGFVKVNFFASDTLRLFYINIEMPIGTTLEKTLSIAEAIESKVREIVKPQELRSAVSTAGQQFTDTSPLSGNIFGQVAVSLRPKEGNMASVDDVITSLKKSVHNILGPVNISFFRLSGGPPKGSPIELKIQGENFDDIRRAVSDMMQDMSTIKGIRDIKSNDSLGQSELRLELNQNAILQAGLSSHMVRRTLSIMVDGHVITKFQGQGEEISLLVRAESRDTININDVISYYIISSSGDEIPLSQLVNAYYQKSPTQIVHHNFLRTITIYADIDTQLTNTRTANDEVMALWQSKASKYPNLRIERSGLLDDINESLENILILFLFGMLLMYLIIATQFRSYFQPLIILLTVFLAFIGVIFGLAVSRQPFSLYTMYGAVALAGISVNAAIVLVSAANERRNRGMSPLHAIVYASRRRVVPILITSLTTIAGLSSLAIGVGGRSALWSPIATVIVWGLAISTLLTLFVIPGLYLGFERIKHLKKQKAY</sequence>
<feature type="transmembrane region" description="Helical" evidence="1">
    <location>
        <begin position="958"/>
        <end position="980"/>
    </location>
</feature>
<feature type="transmembrane region" description="Helical" evidence="1">
    <location>
        <begin position="886"/>
        <end position="906"/>
    </location>
</feature>
<feature type="transmembrane region" description="Helical" evidence="1">
    <location>
        <begin position="12"/>
        <end position="30"/>
    </location>
</feature>
<dbReference type="PRINTS" id="PR00702">
    <property type="entry name" value="ACRIFLAVINRP"/>
</dbReference>
<dbReference type="GO" id="GO:0005886">
    <property type="term" value="C:plasma membrane"/>
    <property type="evidence" value="ECO:0007669"/>
    <property type="project" value="TreeGrafter"/>
</dbReference>
<dbReference type="SUPFAM" id="SSF82714">
    <property type="entry name" value="Multidrug efflux transporter AcrB TolC docking domain, DN and DC subdomains"/>
    <property type="match status" value="2"/>
</dbReference>
<gene>
    <name evidence="2" type="ORF">AB835_10000</name>
</gene>
<dbReference type="InterPro" id="IPR001036">
    <property type="entry name" value="Acrflvin-R"/>
</dbReference>
<dbReference type="Gene3D" id="1.20.1640.10">
    <property type="entry name" value="Multidrug efflux transporter AcrB transmembrane domain"/>
    <property type="match status" value="2"/>
</dbReference>
<comment type="caution">
    <text evidence="2">The sequence shown here is derived from an EMBL/GenBank/DDBJ whole genome shotgun (WGS) entry which is preliminary data.</text>
</comment>
<dbReference type="Gene3D" id="3.30.2090.10">
    <property type="entry name" value="Multidrug efflux transporter AcrB TolC docking domain, DN and DC subdomains"/>
    <property type="match status" value="2"/>
</dbReference>
<dbReference type="PANTHER" id="PTHR32063:SF33">
    <property type="entry name" value="RND SUPERFAMILY EFFLUX PUMP PERMEASE COMPONENT"/>
    <property type="match status" value="1"/>
</dbReference>
<feature type="transmembrane region" description="Helical" evidence="1">
    <location>
        <begin position="459"/>
        <end position="479"/>
    </location>
</feature>
<dbReference type="SUPFAM" id="SSF82866">
    <property type="entry name" value="Multidrug efflux transporter AcrB transmembrane domain"/>
    <property type="match status" value="2"/>
</dbReference>
<feature type="transmembrane region" description="Helical" evidence="1">
    <location>
        <begin position="912"/>
        <end position="937"/>
    </location>
</feature>
<feature type="transmembrane region" description="Helical" evidence="1">
    <location>
        <begin position="360"/>
        <end position="377"/>
    </location>
</feature>
<feature type="transmembrane region" description="Helical" evidence="1">
    <location>
        <begin position="336"/>
        <end position="353"/>
    </location>
</feature>
<dbReference type="Gene3D" id="3.30.70.1320">
    <property type="entry name" value="Multidrug efflux transporter AcrB pore domain like"/>
    <property type="match status" value="1"/>
</dbReference>
<keyword evidence="1" id="KW-0472">Membrane</keyword>
<protein>
    <recommendedName>
        <fullName evidence="4">Cation transporter</fullName>
    </recommendedName>
</protein>
<dbReference type="STRING" id="62101.AB835_10000"/>
<evidence type="ECO:0000313" key="2">
    <source>
        <dbReference type="EMBL" id="ODS23221.1"/>
    </source>
</evidence>
<evidence type="ECO:0008006" key="4">
    <source>
        <dbReference type="Google" id="ProtNLM"/>
    </source>
</evidence>
<dbReference type="InterPro" id="IPR027463">
    <property type="entry name" value="AcrB_DN_DC_subdom"/>
</dbReference>
<dbReference type="Gene3D" id="3.30.70.1430">
    <property type="entry name" value="Multidrug efflux transporter AcrB pore domain"/>
    <property type="match status" value="2"/>
</dbReference>
<accession>A0A1D2QNR1</accession>
<dbReference type="AlphaFoldDB" id="A0A1D2QNR1"/>
<evidence type="ECO:0000256" key="1">
    <source>
        <dbReference type="SAM" id="Phobius"/>
    </source>
</evidence>
<reference evidence="2 3" key="1">
    <citation type="journal article" date="2016" name="Appl. Environ. Microbiol.">
        <title>Lack of Overt Genome Reduction in the Bryostatin-Producing Bryozoan Symbiont "Candidatus Endobugula sertula".</title>
        <authorList>
            <person name="Miller I.J."/>
            <person name="Vanee N."/>
            <person name="Fong S.S."/>
            <person name="Lim-Fong G.E."/>
            <person name="Kwan J.C."/>
        </authorList>
    </citation>
    <scope>NUCLEOTIDE SEQUENCE [LARGE SCALE GENOMIC DNA]</scope>
    <source>
        <strain evidence="2">AB1-4</strain>
    </source>
</reference>
<feature type="transmembrane region" description="Helical" evidence="1">
    <location>
        <begin position="992"/>
        <end position="1015"/>
    </location>
</feature>
<dbReference type="GO" id="GO:0042910">
    <property type="term" value="F:xenobiotic transmembrane transporter activity"/>
    <property type="evidence" value="ECO:0007669"/>
    <property type="project" value="TreeGrafter"/>
</dbReference>
<dbReference type="Proteomes" id="UP000242502">
    <property type="component" value="Unassembled WGS sequence"/>
</dbReference>
<dbReference type="Pfam" id="PF00873">
    <property type="entry name" value="ACR_tran"/>
    <property type="match status" value="1"/>
</dbReference>
<dbReference type="PANTHER" id="PTHR32063">
    <property type="match status" value="1"/>
</dbReference>
<name>A0A1D2QNR1_9GAMM</name>
<keyword evidence="1" id="KW-0812">Transmembrane</keyword>
<organism evidence="2 3">
    <name type="scientific">Candidatus Endobugula sertula</name>
    <name type="common">Bugula neritina bacterial symbiont</name>
    <dbReference type="NCBI Taxonomy" id="62101"/>
    <lineage>
        <taxon>Bacteria</taxon>
        <taxon>Pseudomonadati</taxon>
        <taxon>Pseudomonadota</taxon>
        <taxon>Gammaproteobacteria</taxon>
        <taxon>Cellvibrionales</taxon>
        <taxon>Cellvibrionaceae</taxon>
        <taxon>Candidatus Endobugula</taxon>
    </lineage>
</organism>
<dbReference type="Gene3D" id="3.30.70.1440">
    <property type="entry name" value="Multidrug efflux transporter AcrB pore domain"/>
    <property type="match status" value="1"/>
</dbReference>
<feature type="transmembrane region" description="Helical" evidence="1">
    <location>
        <begin position="383"/>
        <end position="408"/>
    </location>
</feature>
<evidence type="ECO:0000313" key="3">
    <source>
        <dbReference type="Proteomes" id="UP000242502"/>
    </source>
</evidence>
<dbReference type="SUPFAM" id="SSF82693">
    <property type="entry name" value="Multidrug efflux transporter AcrB pore domain, PN1, PN2, PC1 and PC2 subdomains"/>
    <property type="match status" value="2"/>
</dbReference>
<proteinExistence type="predicted"/>
<feature type="transmembrane region" description="Helical" evidence="1">
    <location>
        <begin position="525"/>
        <end position="545"/>
    </location>
</feature>
<feature type="transmembrane region" description="Helical" evidence="1">
    <location>
        <begin position="860"/>
        <end position="879"/>
    </location>
</feature>
<keyword evidence="1" id="KW-1133">Transmembrane helix</keyword>
<dbReference type="EMBL" id="MDLC01000035">
    <property type="protein sequence ID" value="ODS23221.1"/>
    <property type="molecule type" value="Genomic_DNA"/>
</dbReference>